<dbReference type="InterPro" id="IPR011051">
    <property type="entry name" value="RmlC_Cupin_sf"/>
</dbReference>
<protein>
    <submittedName>
        <fullName evidence="1">Cupin</fullName>
    </submittedName>
</protein>
<dbReference type="CDD" id="cd02219">
    <property type="entry name" value="cupin_YjlB-like"/>
    <property type="match status" value="1"/>
</dbReference>
<evidence type="ECO:0000313" key="1">
    <source>
        <dbReference type="EMBL" id="KAB1085519.1"/>
    </source>
</evidence>
<dbReference type="InterPro" id="IPR047121">
    <property type="entry name" value="YjiB-like"/>
</dbReference>
<dbReference type="InterPro" id="IPR014500">
    <property type="entry name" value="UCP019307_cupin"/>
</dbReference>
<dbReference type="PIRSF" id="PIRSF019307">
    <property type="entry name" value="UCP019307"/>
    <property type="match status" value="1"/>
</dbReference>
<reference evidence="1 2" key="1">
    <citation type="submission" date="2019-09" db="EMBL/GenBank/DDBJ databases">
        <title>Genome sequencing of Ng87 strain.</title>
        <authorList>
            <person name="Karasev E.S."/>
            <person name="Andronov E."/>
        </authorList>
    </citation>
    <scope>NUCLEOTIDE SEQUENCE [LARGE SCALE GENOMIC DNA]</scope>
    <source>
        <strain evidence="1 2">Ng87</strain>
    </source>
</reference>
<dbReference type="AlphaFoldDB" id="A0A6A1TM64"/>
<comment type="caution">
    <text evidence="1">The sequence shown here is derived from an EMBL/GenBank/DDBJ whole genome shotgun (WGS) entry which is preliminary data.</text>
</comment>
<name>A0A6A1TM64_NEOGA</name>
<accession>A0A6A1TM64</accession>
<dbReference type="Gene3D" id="2.60.120.10">
    <property type="entry name" value="Jelly Rolls"/>
    <property type="match status" value="1"/>
</dbReference>
<dbReference type="InterPro" id="IPR014710">
    <property type="entry name" value="RmlC-like_jellyroll"/>
</dbReference>
<dbReference type="SUPFAM" id="SSF51182">
    <property type="entry name" value="RmlC-like cupins"/>
    <property type="match status" value="1"/>
</dbReference>
<dbReference type="PANTHER" id="PTHR36448">
    <property type="entry name" value="BLR7373 PROTEIN"/>
    <property type="match status" value="1"/>
</dbReference>
<dbReference type="PANTHER" id="PTHR36448:SF2">
    <property type="entry name" value="CUPIN TYPE-1 DOMAIN-CONTAINING PROTEIN"/>
    <property type="match status" value="1"/>
</dbReference>
<sequence length="196" mass="21234">MSFARISAVNRSIKITPPSLDAMTSAADTTLETILFEPSDWVPNNPELPVLVYRQAVAAEGEMAPKFESRFRGNGWEEIWRNGVFDYQHYHTGAHEVLGIAGGRARLLIGGPDGTELSVHAGDCLILPAGTGHMRIDASRDFLVVGAYPPRQEADIQTRPASEAQLARIANLPLPKTDPVGGATGALLRAWPPRRS</sequence>
<evidence type="ECO:0000313" key="2">
    <source>
        <dbReference type="Proteomes" id="UP000386575"/>
    </source>
</evidence>
<dbReference type="EMBL" id="VZUL01000002">
    <property type="protein sequence ID" value="KAB1085519.1"/>
    <property type="molecule type" value="Genomic_DNA"/>
</dbReference>
<proteinExistence type="predicted"/>
<dbReference type="Proteomes" id="UP000386575">
    <property type="component" value="Unassembled WGS sequence"/>
</dbReference>
<gene>
    <name evidence="1" type="ORF">F4V91_03150</name>
</gene>
<organism evidence="1 2">
    <name type="scientific">Neorhizobium galegae</name>
    <name type="common">Rhizobium galegae</name>
    <dbReference type="NCBI Taxonomy" id="399"/>
    <lineage>
        <taxon>Bacteria</taxon>
        <taxon>Pseudomonadati</taxon>
        <taxon>Pseudomonadota</taxon>
        <taxon>Alphaproteobacteria</taxon>
        <taxon>Hyphomicrobiales</taxon>
        <taxon>Rhizobiaceae</taxon>
        <taxon>Rhizobium/Agrobacterium group</taxon>
        <taxon>Neorhizobium</taxon>
    </lineage>
</organism>